<organism evidence="2 3">
    <name type="scientific">Clostridium aceticum</name>
    <dbReference type="NCBI Taxonomy" id="84022"/>
    <lineage>
        <taxon>Bacteria</taxon>
        <taxon>Bacillati</taxon>
        <taxon>Bacillota</taxon>
        <taxon>Clostridia</taxon>
        <taxon>Eubacteriales</taxon>
        <taxon>Clostridiaceae</taxon>
        <taxon>Clostridium</taxon>
    </lineage>
</organism>
<dbReference type="SUPFAM" id="SSF56524">
    <property type="entry name" value="Oxidoreductase molybdopterin-binding domain"/>
    <property type="match status" value="1"/>
</dbReference>
<dbReference type="OrthoDB" id="1708196at2"/>
<evidence type="ECO:0000259" key="1">
    <source>
        <dbReference type="Pfam" id="PF00174"/>
    </source>
</evidence>
<accession>A0A0D8IDQ0</accession>
<gene>
    <name evidence="2" type="ORF">CACET_c08620</name>
</gene>
<sequence>MKKIIPIVIAVLIIVVGISAYLNRGYVKDKQTMVENASISLKEKGEEVSIVDLAWIEDLQPIEFEANLKSSGKDPVEHIYKGVPLSKVLMSKNLSIEDKEQVIVRSIDGYTVALGIEEVMQEDNVYIAYERDGEALGKKEEGGSGPYQIIIRKDPFSQRWTKFVVEVELQ</sequence>
<dbReference type="AlphaFoldDB" id="A0A0D8IDQ0"/>
<dbReference type="Gene3D" id="3.90.420.10">
    <property type="entry name" value="Oxidoreductase, molybdopterin-binding domain"/>
    <property type="match status" value="1"/>
</dbReference>
<dbReference type="Pfam" id="PF00174">
    <property type="entry name" value="Oxidored_molyb"/>
    <property type="match status" value="1"/>
</dbReference>
<dbReference type="STRING" id="84022.CACET_c08620"/>
<proteinExistence type="predicted"/>
<dbReference type="Proteomes" id="UP000035704">
    <property type="component" value="Chromosome"/>
</dbReference>
<dbReference type="InterPro" id="IPR036374">
    <property type="entry name" value="OxRdtase_Mopterin-bd_sf"/>
</dbReference>
<dbReference type="KEGG" id="cace:CACET_c08620"/>
<evidence type="ECO:0000313" key="3">
    <source>
        <dbReference type="Proteomes" id="UP000035704"/>
    </source>
</evidence>
<dbReference type="EMBL" id="CP009687">
    <property type="protein sequence ID" value="AKL94370.1"/>
    <property type="molecule type" value="Genomic_DNA"/>
</dbReference>
<name>A0A0D8IDQ0_9CLOT</name>
<feature type="domain" description="Oxidoreductase molybdopterin-binding" evidence="1">
    <location>
        <begin position="78"/>
        <end position="169"/>
    </location>
</feature>
<reference evidence="2 3" key="1">
    <citation type="submission" date="2014-10" db="EMBL/GenBank/DDBJ databases">
        <title>Genome sequence of Clostridium aceticum DSM 1496.</title>
        <authorList>
            <person name="Poehlein A."/>
            <person name="Schiel-Bengelsdorf B."/>
            <person name="Gottschalk G."/>
            <person name="Duerre P."/>
            <person name="Daniel R."/>
        </authorList>
    </citation>
    <scope>NUCLEOTIDE SEQUENCE [LARGE SCALE GENOMIC DNA]</scope>
    <source>
        <strain evidence="2 3">DSM 1496</strain>
    </source>
</reference>
<protein>
    <submittedName>
        <fullName evidence="2">Oxidoreductase</fullName>
    </submittedName>
</protein>
<evidence type="ECO:0000313" key="2">
    <source>
        <dbReference type="EMBL" id="AKL94370.1"/>
    </source>
</evidence>
<dbReference type="InterPro" id="IPR000572">
    <property type="entry name" value="OxRdtase_Mopterin-bd_dom"/>
</dbReference>
<dbReference type="PATRIC" id="fig|84022.5.peg.2464"/>
<keyword evidence="3" id="KW-1185">Reference proteome</keyword>
<dbReference type="RefSeq" id="WP_044823482.1">
    <property type="nucleotide sequence ID" value="NZ_CP009687.1"/>
</dbReference>